<dbReference type="GO" id="GO:0008270">
    <property type="term" value="F:zinc ion binding"/>
    <property type="evidence" value="ECO:0007669"/>
    <property type="project" value="InterPro"/>
</dbReference>
<evidence type="ECO:0000256" key="7">
    <source>
        <dbReference type="ARBA" id="ARBA00022670"/>
    </source>
</evidence>
<dbReference type="GO" id="GO:0005737">
    <property type="term" value="C:cytoplasm"/>
    <property type="evidence" value="ECO:0007669"/>
    <property type="project" value="TreeGrafter"/>
</dbReference>
<dbReference type="Gene3D" id="2.60.40.1730">
    <property type="entry name" value="tricorn interacting facor f3 domain"/>
    <property type="match status" value="1"/>
</dbReference>
<evidence type="ECO:0000259" key="12">
    <source>
        <dbReference type="Pfam" id="PF01433"/>
    </source>
</evidence>
<accession>A0A5C6QPL7</accession>
<keyword evidence="17" id="KW-1185">Reference proteome</keyword>
<dbReference type="CDD" id="cd09602">
    <property type="entry name" value="M1_APN"/>
    <property type="match status" value="1"/>
</dbReference>
<evidence type="ECO:0000259" key="14">
    <source>
        <dbReference type="Pfam" id="PF17900"/>
    </source>
</evidence>
<dbReference type="SUPFAM" id="SSF55486">
    <property type="entry name" value="Metalloproteases ('zincins'), catalytic domain"/>
    <property type="match status" value="1"/>
</dbReference>
<dbReference type="Pfam" id="PF11838">
    <property type="entry name" value="ERAP1_C"/>
    <property type="match status" value="1"/>
</dbReference>
<dbReference type="PROSITE" id="PS51257">
    <property type="entry name" value="PROKAR_LIPOPROTEIN"/>
    <property type="match status" value="1"/>
</dbReference>
<comment type="catalytic activity">
    <reaction evidence="1">
        <text>Release of an N-terminal amino acid, Xaa-|-Yaa- from a peptide, amide or arylamide. Xaa is preferably Ala, but may be most amino acids including Pro (slow action). When a terminal hydrophobic residue is followed by a prolyl residue, the two may be released as an intact Xaa-Pro dipeptide.</text>
        <dbReference type="EC" id="3.4.11.2"/>
    </reaction>
</comment>
<dbReference type="Proteomes" id="UP000321525">
    <property type="component" value="Unassembled WGS sequence"/>
</dbReference>
<evidence type="ECO:0000256" key="6">
    <source>
        <dbReference type="ARBA" id="ARBA00022438"/>
    </source>
</evidence>
<dbReference type="InterPro" id="IPR014782">
    <property type="entry name" value="Peptidase_M1_dom"/>
</dbReference>
<evidence type="ECO:0000256" key="8">
    <source>
        <dbReference type="ARBA" id="ARBA00022723"/>
    </source>
</evidence>
<evidence type="ECO:0000256" key="4">
    <source>
        <dbReference type="ARBA" id="ARBA00012564"/>
    </source>
</evidence>
<dbReference type="PANTHER" id="PTHR11533:SF174">
    <property type="entry name" value="PUROMYCIN-SENSITIVE AMINOPEPTIDASE-RELATED"/>
    <property type="match status" value="1"/>
</dbReference>
<name>A0A5C6QPL7_9GAMM</name>
<evidence type="ECO:0000256" key="3">
    <source>
        <dbReference type="ARBA" id="ARBA00010136"/>
    </source>
</evidence>
<organism evidence="16 18">
    <name type="scientific">Colwellia hornerae</name>
    <dbReference type="NCBI Taxonomy" id="89402"/>
    <lineage>
        <taxon>Bacteria</taxon>
        <taxon>Pseudomonadati</taxon>
        <taxon>Pseudomonadota</taxon>
        <taxon>Gammaproteobacteria</taxon>
        <taxon>Alteromonadales</taxon>
        <taxon>Colwelliaceae</taxon>
        <taxon>Colwellia</taxon>
    </lineage>
</organism>
<evidence type="ECO:0000256" key="5">
    <source>
        <dbReference type="ARBA" id="ARBA00015611"/>
    </source>
</evidence>
<dbReference type="InterPro" id="IPR024571">
    <property type="entry name" value="ERAP1-like_C_dom"/>
</dbReference>
<dbReference type="EMBL" id="VOLQ01000004">
    <property type="protein sequence ID" value="TWX70598.1"/>
    <property type="molecule type" value="Genomic_DNA"/>
</dbReference>
<dbReference type="AlphaFoldDB" id="A0A5C6QPL7"/>
<dbReference type="Pfam" id="PF01433">
    <property type="entry name" value="Peptidase_M1"/>
    <property type="match status" value="1"/>
</dbReference>
<dbReference type="InterPro" id="IPR027268">
    <property type="entry name" value="Peptidase_M4/M1_CTD_sf"/>
</dbReference>
<keyword evidence="7" id="KW-0645">Protease</keyword>
<protein>
    <recommendedName>
        <fullName evidence="5">Aminopeptidase N</fullName>
        <ecNumber evidence="4">3.4.11.2</ecNumber>
    </recommendedName>
</protein>
<evidence type="ECO:0000259" key="13">
    <source>
        <dbReference type="Pfam" id="PF11838"/>
    </source>
</evidence>
<dbReference type="GO" id="GO:0043171">
    <property type="term" value="P:peptide catabolic process"/>
    <property type="evidence" value="ECO:0007669"/>
    <property type="project" value="TreeGrafter"/>
</dbReference>
<dbReference type="InterPro" id="IPR050344">
    <property type="entry name" value="Peptidase_M1_aminopeptidases"/>
</dbReference>
<dbReference type="EC" id="3.4.11.2" evidence="4"/>
<evidence type="ECO:0000256" key="1">
    <source>
        <dbReference type="ARBA" id="ARBA00000098"/>
    </source>
</evidence>
<dbReference type="RefSeq" id="WP_146798334.1">
    <property type="nucleotide sequence ID" value="NZ_VOLP01000005.1"/>
</dbReference>
<dbReference type="Gene3D" id="1.10.390.10">
    <property type="entry name" value="Neutral Protease Domain 2"/>
    <property type="match status" value="1"/>
</dbReference>
<reference evidence="16 18" key="1">
    <citation type="submission" date="2019-07" db="EMBL/GenBank/DDBJ databases">
        <title>Genomes of sea-ice associated Colwellia species.</title>
        <authorList>
            <person name="Bowman J.P."/>
        </authorList>
    </citation>
    <scope>NUCLEOTIDE SEQUENCE [LARGE SCALE GENOMIC DNA]</scope>
    <source>
        <strain evidence="15 17">ACAM 607</strain>
        <strain evidence="16 18">IC036</strain>
    </source>
</reference>
<dbReference type="InterPro" id="IPR012778">
    <property type="entry name" value="Pept_M1_aminopeptidase"/>
</dbReference>
<keyword evidence="9 16" id="KW-0378">Hydrolase</keyword>
<keyword evidence="11" id="KW-0482">Metalloprotease</keyword>
<comment type="caution">
    <text evidence="16">The sequence shown here is derived from an EMBL/GenBank/DDBJ whole genome shotgun (WGS) entry which is preliminary data.</text>
</comment>
<feature type="domain" description="Peptidase M1 membrane alanine aminopeptidase" evidence="12">
    <location>
        <begin position="280"/>
        <end position="490"/>
    </location>
</feature>
<dbReference type="EMBL" id="VOLR01000004">
    <property type="protein sequence ID" value="TWX62196.1"/>
    <property type="molecule type" value="Genomic_DNA"/>
</dbReference>
<dbReference type="PRINTS" id="PR00756">
    <property type="entry name" value="ALADIPTASE"/>
</dbReference>
<dbReference type="GO" id="GO:0005615">
    <property type="term" value="C:extracellular space"/>
    <property type="evidence" value="ECO:0007669"/>
    <property type="project" value="TreeGrafter"/>
</dbReference>
<dbReference type="InterPro" id="IPR045357">
    <property type="entry name" value="Aminopeptidase_N-like_N"/>
</dbReference>
<dbReference type="OrthoDB" id="100605at2"/>
<evidence type="ECO:0000256" key="9">
    <source>
        <dbReference type="ARBA" id="ARBA00022801"/>
    </source>
</evidence>
<evidence type="ECO:0000256" key="2">
    <source>
        <dbReference type="ARBA" id="ARBA00001947"/>
    </source>
</evidence>
<dbReference type="InterPro" id="IPR001930">
    <property type="entry name" value="Peptidase_M1"/>
</dbReference>
<dbReference type="Proteomes" id="UP000321917">
    <property type="component" value="Unassembled WGS sequence"/>
</dbReference>
<evidence type="ECO:0000313" key="15">
    <source>
        <dbReference type="EMBL" id="TWX62196.1"/>
    </source>
</evidence>
<evidence type="ECO:0000256" key="11">
    <source>
        <dbReference type="ARBA" id="ARBA00023049"/>
    </source>
</evidence>
<sequence length="899" mass="100555">MTLNKSQIAKALSIAIIGSSIALMGCEKADTASNSAVAKAVQQTSLLRTQSESLEAVYAEMRAKQVSNVSYKLSVTIDNKSESFSGSTELLFDLVENNKNDLTIDFDEGTIKSLKVNGKAVKFSYEKWFITIPASELTAGKQSITIDYQRPYSTDGSGFHRFVDPKNGEVYLYTDFEPYDANRLFPHFDQPDLKASYEIKVTAPAHWQIISATRETTISESGDNKVWSFPASAKFSSYVFSLHAGNYAVWEDDFEGMKLRLFARQSLAEYVKTDEWFIPTKQSFAFFNNYFDVKYPFGKYDQIVAPDFNAGAMENVAAVTFNEGYIARGEKSTSARMSLANVIAHEMAHMWFGDLVTMRWWNGLWLNESFATYMANLAIAEASDFENNWDVFYSGTKQWAYRTDDSVNTHAIELPVASTGVALSNFDGITYGKGASVLKQLPYYLGEENFRIGVSNYLKKFSYQNTDLEDFIGELGKAAGKDMSQWTQDWLYNAGLNTIKVNYQCSDGKISAFAINQTAPEGYPTLREQRVQIGLYNVSADGNAMNLTSATPIMYKGATTEIKAVIGQTCPDLVYPNEADWGYVKVDLDEKSLASAQKHINAIDNATMRLMLWQSLSDSVNDANLAADQLVNFAMANLEGESDYNVSRKIASTLTSALGFLTVATRLEQKDYTALYMDVENLYLRLLENAEAGSDFQKLWYGRYVGVTKTTKHLNRLQNILNGEKSFDGITIDQDKRWTLIAKMNRYQHGNYQALLSAEAKKDITDSGVKSAIYAEVLRPEADVKEKWFNIVINNPDKLKLSTLRYIMWGLFPGEQQALEAPYKAKILAHIPKLNEGSDLGLLESFAGSMLPTQCNATSEAELAQLIKDYSAMKPQVLKTVKASHQQIGRCVKALKLLK</sequence>
<feature type="domain" description="Aminopeptidase N-like N-terminal" evidence="14">
    <location>
        <begin position="70"/>
        <end position="239"/>
    </location>
</feature>
<dbReference type="GO" id="GO:0016285">
    <property type="term" value="F:alanyl aminopeptidase activity"/>
    <property type="evidence" value="ECO:0007669"/>
    <property type="project" value="UniProtKB-EC"/>
</dbReference>
<evidence type="ECO:0000313" key="16">
    <source>
        <dbReference type="EMBL" id="TWX70598.1"/>
    </source>
</evidence>
<dbReference type="GO" id="GO:0042277">
    <property type="term" value="F:peptide binding"/>
    <property type="evidence" value="ECO:0007669"/>
    <property type="project" value="TreeGrafter"/>
</dbReference>
<dbReference type="FunFam" id="1.10.390.10:FF:000006">
    <property type="entry name" value="Puromycin-sensitive aminopeptidase"/>
    <property type="match status" value="1"/>
</dbReference>
<evidence type="ECO:0000256" key="10">
    <source>
        <dbReference type="ARBA" id="ARBA00022833"/>
    </source>
</evidence>
<dbReference type="InterPro" id="IPR042097">
    <property type="entry name" value="Aminopeptidase_N-like_N_sf"/>
</dbReference>
<evidence type="ECO:0000313" key="17">
    <source>
        <dbReference type="Proteomes" id="UP000321525"/>
    </source>
</evidence>
<dbReference type="SUPFAM" id="SSF63737">
    <property type="entry name" value="Leukotriene A4 hydrolase N-terminal domain"/>
    <property type="match status" value="1"/>
</dbReference>
<comment type="cofactor">
    <cofactor evidence="2">
        <name>Zn(2+)</name>
        <dbReference type="ChEBI" id="CHEBI:29105"/>
    </cofactor>
</comment>
<dbReference type="Pfam" id="PF17900">
    <property type="entry name" value="Peptidase_M1_N"/>
    <property type="match status" value="1"/>
</dbReference>
<dbReference type="GO" id="GO:0016020">
    <property type="term" value="C:membrane"/>
    <property type="evidence" value="ECO:0007669"/>
    <property type="project" value="TreeGrafter"/>
</dbReference>
<gene>
    <name evidence="16" type="primary">pepN</name>
    <name evidence="15" type="ORF">ESZ26_04295</name>
    <name evidence="16" type="ORF">ESZ27_03550</name>
</gene>
<keyword evidence="8" id="KW-0479">Metal-binding</keyword>
<keyword evidence="10" id="KW-0862">Zinc</keyword>
<keyword evidence="6 16" id="KW-0031">Aminopeptidase</keyword>
<evidence type="ECO:0000313" key="18">
    <source>
        <dbReference type="Proteomes" id="UP000321917"/>
    </source>
</evidence>
<dbReference type="PANTHER" id="PTHR11533">
    <property type="entry name" value="PROTEASE M1 ZINC METALLOPROTEASE"/>
    <property type="match status" value="1"/>
</dbReference>
<dbReference type="GO" id="GO:0006508">
    <property type="term" value="P:proteolysis"/>
    <property type="evidence" value="ECO:0007669"/>
    <property type="project" value="UniProtKB-KW"/>
</dbReference>
<comment type="similarity">
    <text evidence="3">Belongs to the peptidase M1 family.</text>
</comment>
<proteinExistence type="inferred from homology"/>
<dbReference type="GO" id="GO:0070006">
    <property type="term" value="F:metalloaminopeptidase activity"/>
    <property type="evidence" value="ECO:0007669"/>
    <property type="project" value="TreeGrafter"/>
</dbReference>
<feature type="domain" description="ERAP1-like C-terminal" evidence="13">
    <location>
        <begin position="573"/>
        <end position="882"/>
    </location>
</feature>
<dbReference type="NCBIfam" id="TIGR02412">
    <property type="entry name" value="pepN_strep_liv"/>
    <property type="match status" value="1"/>
</dbReference>